<dbReference type="Proteomes" id="UP000818029">
    <property type="component" value="Chromosome A04"/>
</dbReference>
<dbReference type="GeneID" id="107947885"/>
<dbReference type="Pfam" id="PF00385">
    <property type="entry name" value="Chromo"/>
    <property type="match status" value="1"/>
</dbReference>
<dbReference type="InterPro" id="IPR050951">
    <property type="entry name" value="Retrovirus_Pol_polyprotein"/>
</dbReference>
<dbReference type="SUPFAM" id="SSF54160">
    <property type="entry name" value="Chromo domain-like"/>
    <property type="match status" value="1"/>
</dbReference>
<reference evidence="2" key="1">
    <citation type="journal article" date="2020" name="Nat. Genet.">
        <title>Genomic diversifications of five Gossypium allopolyploid species and their impact on cotton improvement.</title>
        <authorList>
            <person name="Chen Z.J."/>
            <person name="Sreedasyam A."/>
            <person name="Ando A."/>
            <person name="Song Q."/>
            <person name="De Santiago L.M."/>
            <person name="Hulse-Kemp A.M."/>
            <person name="Ding M."/>
            <person name="Ye W."/>
            <person name="Kirkbride R.C."/>
            <person name="Jenkins J."/>
            <person name="Plott C."/>
            <person name="Lovell J."/>
            <person name="Lin Y.M."/>
            <person name="Vaughn R."/>
            <person name="Liu B."/>
            <person name="Simpson S."/>
            <person name="Scheffler B.E."/>
            <person name="Wen L."/>
            <person name="Saski C.A."/>
            <person name="Grover C.E."/>
            <person name="Hu G."/>
            <person name="Conover J.L."/>
            <person name="Carlson J.W."/>
            <person name="Shu S."/>
            <person name="Boston L.B."/>
            <person name="Williams M."/>
            <person name="Peterson D.G."/>
            <person name="McGee K."/>
            <person name="Jones D.C."/>
            <person name="Wendel J.F."/>
            <person name="Stelly D.M."/>
            <person name="Grimwood J."/>
            <person name="Schmutz J."/>
        </authorList>
    </citation>
    <scope>NUCLEOTIDE SEQUENCE [LARGE SCALE GENOMIC DNA]</scope>
    <source>
        <strain evidence="2">cv. TM-1</strain>
    </source>
</reference>
<dbReference type="AlphaFoldDB" id="A0A1U8NFT7"/>
<dbReference type="SUPFAM" id="SSF56672">
    <property type="entry name" value="DNA/RNA polymerases"/>
    <property type="match status" value="1"/>
</dbReference>
<dbReference type="InterPro" id="IPR043128">
    <property type="entry name" value="Rev_trsase/Diguanyl_cyclase"/>
</dbReference>
<dbReference type="InterPro" id="IPR043502">
    <property type="entry name" value="DNA/RNA_pol_sf"/>
</dbReference>
<feature type="domain" description="Chromo" evidence="1">
    <location>
        <begin position="20"/>
        <end position="66"/>
    </location>
</feature>
<reference evidence="3" key="2">
    <citation type="submission" date="2025-08" db="UniProtKB">
        <authorList>
            <consortium name="RefSeq"/>
        </authorList>
    </citation>
    <scope>IDENTIFICATION</scope>
</reference>
<dbReference type="PANTHER" id="PTHR37984">
    <property type="entry name" value="PROTEIN CBG26694"/>
    <property type="match status" value="1"/>
</dbReference>
<dbReference type="InterPro" id="IPR016197">
    <property type="entry name" value="Chromo-like_dom_sf"/>
</dbReference>
<name>A0A1U8NFT7_GOSHI</name>
<organism evidence="2 3">
    <name type="scientific">Gossypium hirsutum</name>
    <name type="common">Upland cotton</name>
    <name type="synonym">Gossypium mexicanum</name>
    <dbReference type="NCBI Taxonomy" id="3635"/>
    <lineage>
        <taxon>Eukaryota</taxon>
        <taxon>Viridiplantae</taxon>
        <taxon>Streptophyta</taxon>
        <taxon>Embryophyta</taxon>
        <taxon>Tracheophyta</taxon>
        <taxon>Spermatophyta</taxon>
        <taxon>Magnoliopsida</taxon>
        <taxon>eudicotyledons</taxon>
        <taxon>Gunneridae</taxon>
        <taxon>Pentapetalae</taxon>
        <taxon>rosids</taxon>
        <taxon>malvids</taxon>
        <taxon>Malvales</taxon>
        <taxon>Malvaceae</taxon>
        <taxon>Malvoideae</taxon>
        <taxon>Gossypium</taxon>
    </lineage>
</organism>
<sequence length="181" mass="21457">MAVEEIEVSPDLTFKEEPIQIIDRDVKELRRKSVPLVKVLWRNHKVDEATWEPEEVMQRQYPQLFESVLWEKQLYAELRKCELWLREVAFLVHVISTKGIRVDPKKVEAILDWKSSRTMSEVRSFLGLASYYHHFVEGFLSITTLLMNFLENNSAFEWTDERQKSFEKLKSVLTEAPILTL</sequence>
<dbReference type="InterPro" id="IPR023780">
    <property type="entry name" value="Chromo_domain"/>
</dbReference>
<protein>
    <submittedName>
        <fullName evidence="3">Uncharacterized mitochondrial protein AtMg00860-like</fullName>
    </submittedName>
</protein>
<dbReference type="PANTHER" id="PTHR37984:SF5">
    <property type="entry name" value="PROTEIN NYNRIN-LIKE"/>
    <property type="match status" value="1"/>
</dbReference>
<dbReference type="KEGG" id="ghi:107947885"/>
<dbReference type="STRING" id="3635.A0A1U8NFT7"/>
<evidence type="ECO:0000259" key="1">
    <source>
        <dbReference type="Pfam" id="PF00385"/>
    </source>
</evidence>
<keyword evidence="2" id="KW-1185">Reference proteome</keyword>
<proteinExistence type="predicted"/>
<dbReference type="PaxDb" id="3635-A0A1U8NFT7"/>
<dbReference type="OrthoDB" id="415724at2759"/>
<dbReference type="Gene3D" id="3.30.70.270">
    <property type="match status" value="2"/>
</dbReference>
<dbReference type="RefSeq" id="XP_016737880.1">
    <property type="nucleotide sequence ID" value="XM_016882391.1"/>
</dbReference>
<accession>A0A1U8NFT7</accession>
<evidence type="ECO:0000313" key="2">
    <source>
        <dbReference type="Proteomes" id="UP000818029"/>
    </source>
</evidence>
<evidence type="ECO:0000313" key="3">
    <source>
        <dbReference type="RefSeq" id="XP_016737880.1"/>
    </source>
</evidence>
<dbReference type="FunFam" id="3.30.70.270:FF:000020">
    <property type="entry name" value="Transposon Tf2-6 polyprotein-like Protein"/>
    <property type="match status" value="1"/>
</dbReference>
<gene>
    <name evidence="3" type="primary">LOC107947885</name>
</gene>